<keyword evidence="7" id="KW-1133">Transmembrane helix</keyword>
<dbReference type="GO" id="GO:0046872">
    <property type="term" value="F:metal ion binding"/>
    <property type="evidence" value="ECO:0007669"/>
    <property type="project" value="UniProtKB-KW"/>
</dbReference>
<keyword evidence="7" id="KW-0812">Transmembrane</keyword>
<comment type="caution">
    <text evidence="9">The sequence shown here is derived from an EMBL/GenBank/DDBJ whole genome shotgun (WGS) entry which is preliminary data.</text>
</comment>
<dbReference type="PANTHER" id="PTHR22726:SF24">
    <property type="entry name" value="M48 FAMILY METALLOPEPTIDASE"/>
    <property type="match status" value="1"/>
</dbReference>
<dbReference type="GO" id="GO:0004222">
    <property type="term" value="F:metalloendopeptidase activity"/>
    <property type="evidence" value="ECO:0007669"/>
    <property type="project" value="InterPro"/>
</dbReference>
<reference evidence="9 10" key="1">
    <citation type="submission" date="2013-08" db="EMBL/GenBank/DDBJ databases">
        <title>The genome sequence of Skermanella stibiiresistens.</title>
        <authorList>
            <person name="Zhu W."/>
            <person name="Wang G."/>
        </authorList>
    </citation>
    <scope>NUCLEOTIDE SEQUENCE [LARGE SCALE GENOMIC DNA]</scope>
    <source>
        <strain evidence="9 10">SB22</strain>
    </source>
</reference>
<evidence type="ECO:0000256" key="1">
    <source>
        <dbReference type="ARBA" id="ARBA00022670"/>
    </source>
</evidence>
<dbReference type="Gene3D" id="3.30.2010.10">
    <property type="entry name" value="Metalloproteases ('zincins'), catalytic domain"/>
    <property type="match status" value="1"/>
</dbReference>
<name>W9GS32_9PROT</name>
<proteinExistence type="inferred from homology"/>
<dbReference type="GO" id="GO:0016020">
    <property type="term" value="C:membrane"/>
    <property type="evidence" value="ECO:0007669"/>
    <property type="project" value="TreeGrafter"/>
</dbReference>
<evidence type="ECO:0000256" key="2">
    <source>
        <dbReference type="ARBA" id="ARBA00022723"/>
    </source>
</evidence>
<keyword evidence="10" id="KW-1185">Reference proteome</keyword>
<evidence type="ECO:0000256" key="6">
    <source>
        <dbReference type="RuleBase" id="RU003983"/>
    </source>
</evidence>
<dbReference type="EMBL" id="AVFL01000038">
    <property type="protein sequence ID" value="EWY36685.1"/>
    <property type="molecule type" value="Genomic_DNA"/>
</dbReference>
<keyword evidence="2" id="KW-0479">Metal-binding</keyword>
<dbReference type="PATRIC" id="fig|1385369.3.peg.6337"/>
<evidence type="ECO:0000256" key="3">
    <source>
        <dbReference type="ARBA" id="ARBA00022801"/>
    </source>
</evidence>
<dbReference type="STRING" id="1385369.N825_26040"/>
<keyword evidence="3 6" id="KW-0378">Hydrolase</keyword>
<evidence type="ECO:0000313" key="10">
    <source>
        <dbReference type="Proteomes" id="UP000019486"/>
    </source>
</evidence>
<protein>
    <recommendedName>
        <fullName evidence="8">Peptidase M48 domain-containing protein</fullName>
    </recommendedName>
</protein>
<keyword evidence="1 6" id="KW-0645">Protease</keyword>
<organism evidence="9 10">
    <name type="scientific">Skermanella stibiiresistens SB22</name>
    <dbReference type="NCBI Taxonomy" id="1385369"/>
    <lineage>
        <taxon>Bacteria</taxon>
        <taxon>Pseudomonadati</taxon>
        <taxon>Pseudomonadota</taxon>
        <taxon>Alphaproteobacteria</taxon>
        <taxon>Rhodospirillales</taxon>
        <taxon>Azospirillaceae</taxon>
        <taxon>Skermanella</taxon>
    </lineage>
</organism>
<feature type="domain" description="Peptidase M48" evidence="8">
    <location>
        <begin position="84"/>
        <end position="264"/>
    </location>
</feature>
<evidence type="ECO:0000256" key="7">
    <source>
        <dbReference type="SAM" id="Phobius"/>
    </source>
</evidence>
<comment type="cofactor">
    <cofactor evidence="6">
        <name>Zn(2+)</name>
        <dbReference type="ChEBI" id="CHEBI:29105"/>
    </cofactor>
    <text evidence="6">Binds 1 zinc ion per subunit.</text>
</comment>
<dbReference type="CDD" id="cd07331">
    <property type="entry name" value="M48C_Oma1_like"/>
    <property type="match status" value="1"/>
</dbReference>
<sequence length="278" mass="29487">MCVCHGSGFHHEHETIKDRAGSLSRRGFMVALVGVSGTALVGCVGGGTGLGLNLVSSEEVEKLGIQSWEQLRAETPASTNTTYQRALRQVGSDIVRAIGQDPAQWEMVVFASKETNAFALPGKKIGVYEGMFAVAEDTNQLAAVVGHEVGHNQAEHSRERLNSAAATSMGQQLLAAALQIGNVGYATEIAGLLGAGIEYGVILPYSRNQELEADSIGLMNMARAGYDPRAAITLWQNMQAAGQRAPEFLSTHPAPDSRIAALEAKMPEALSVYKPRVG</sequence>
<dbReference type="GO" id="GO:0051603">
    <property type="term" value="P:proteolysis involved in protein catabolic process"/>
    <property type="evidence" value="ECO:0007669"/>
    <property type="project" value="TreeGrafter"/>
</dbReference>
<keyword evidence="7" id="KW-0472">Membrane</keyword>
<dbReference type="RefSeq" id="WP_245613285.1">
    <property type="nucleotide sequence ID" value="NZ_AVFL01000038.1"/>
</dbReference>
<evidence type="ECO:0000256" key="4">
    <source>
        <dbReference type="ARBA" id="ARBA00022833"/>
    </source>
</evidence>
<feature type="transmembrane region" description="Helical" evidence="7">
    <location>
        <begin position="27"/>
        <end position="52"/>
    </location>
</feature>
<dbReference type="PANTHER" id="PTHR22726">
    <property type="entry name" value="METALLOENDOPEPTIDASE OMA1"/>
    <property type="match status" value="1"/>
</dbReference>
<evidence type="ECO:0000259" key="8">
    <source>
        <dbReference type="Pfam" id="PF01435"/>
    </source>
</evidence>
<dbReference type="InterPro" id="IPR051156">
    <property type="entry name" value="Mito/Outer_Membr_Metalloprot"/>
</dbReference>
<accession>W9GS32</accession>
<dbReference type="Pfam" id="PF01435">
    <property type="entry name" value="Peptidase_M48"/>
    <property type="match status" value="1"/>
</dbReference>
<evidence type="ECO:0000256" key="5">
    <source>
        <dbReference type="ARBA" id="ARBA00023049"/>
    </source>
</evidence>
<gene>
    <name evidence="9" type="ORF">N825_26040</name>
</gene>
<evidence type="ECO:0000313" key="9">
    <source>
        <dbReference type="EMBL" id="EWY36685.1"/>
    </source>
</evidence>
<keyword evidence="4 6" id="KW-0862">Zinc</keyword>
<comment type="similarity">
    <text evidence="6">Belongs to the peptidase M48 family.</text>
</comment>
<keyword evidence="5 6" id="KW-0482">Metalloprotease</keyword>
<dbReference type="AlphaFoldDB" id="W9GS32"/>
<dbReference type="InterPro" id="IPR001915">
    <property type="entry name" value="Peptidase_M48"/>
</dbReference>
<dbReference type="Proteomes" id="UP000019486">
    <property type="component" value="Unassembled WGS sequence"/>
</dbReference>